<accession>A0A2I0LS88</accession>
<evidence type="ECO:0000256" key="9">
    <source>
        <dbReference type="SAM" id="Phobius"/>
    </source>
</evidence>
<dbReference type="AlphaFoldDB" id="A0A2I0LS88"/>
<feature type="domain" description="Ig-like" evidence="10">
    <location>
        <begin position="60"/>
        <end position="157"/>
    </location>
</feature>
<dbReference type="EMBL" id="AKCR02000114">
    <property type="protein sequence ID" value="PKK20291.1"/>
    <property type="molecule type" value="Genomic_DNA"/>
</dbReference>
<feature type="transmembrane region" description="Helical" evidence="9">
    <location>
        <begin position="262"/>
        <end position="282"/>
    </location>
</feature>
<dbReference type="SMART" id="SM00409">
    <property type="entry name" value="IG"/>
    <property type="match status" value="2"/>
</dbReference>
<dbReference type="PANTHER" id="PTHR44549">
    <property type="entry name" value="ENDOTHELIAL CELL-SELECTIVE ADHESION MOLECULE"/>
    <property type="match status" value="1"/>
</dbReference>
<comment type="subcellular location">
    <subcellularLocation>
        <location evidence="1">Membrane</location>
        <topology evidence="1">Single-pass type I membrane protein</topology>
    </subcellularLocation>
</comment>
<comment type="caution">
    <text evidence="11">The sequence shown here is derived from an EMBL/GenBank/DDBJ whole genome shotgun (WGS) entry which is preliminary data.</text>
</comment>
<dbReference type="PROSITE" id="PS50835">
    <property type="entry name" value="IG_LIKE"/>
    <property type="match status" value="2"/>
</dbReference>
<dbReference type="InterPro" id="IPR042757">
    <property type="entry name" value="ESAM"/>
</dbReference>
<feature type="region of interest" description="Disordered" evidence="8">
    <location>
        <begin position="310"/>
        <end position="335"/>
    </location>
</feature>
<gene>
    <name evidence="11" type="ORF">A306_00011515</name>
</gene>
<feature type="domain" description="Ig-like" evidence="10">
    <location>
        <begin position="167"/>
        <end position="254"/>
    </location>
</feature>
<dbReference type="Proteomes" id="UP000053872">
    <property type="component" value="Unassembled WGS sequence"/>
</dbReference>
<dbReference type="InterPro" id="IPR003599">
    <property type="entry name" value="Ig_sub"/>
</dbReference>
<dbReference type="GO" id="GO:0005886">
    <property type="term" value="C:plasma membrane"/>
    <property type="evidence" value="ECO:0007669"/>
    <property type="project" value="TreeGrafter"/>
</dbReference>
<dbReference type="InterPro" id="IPR007110">
    <property type="entry name" value="Ig-like_dom"/>
</dbReference>
<keyword evidence="2 9" id="KW-0812">Transmembrane</keyword>
<evidence type="ECO:0000313" key="12">
    <source>
        <dbReference type="Proteomes" id="UP000053872"/>
    </source>
</evidence>
<reference evidence="11 12" key="1">
    <citation type="journal article" date="2013" name="Science">
        <title>Genomic diversity and evolution of the head crest in the rock pigeon.</title>
        <authorList>
            <person name="Shapiro M.D."/>
            <person name="Kronenberg Z."/>
            <person name="Li C."/>
            <person name="Domyan E.T."/>
            <person name="Pan H."/>
            <person name="Campbell M."/>
            <person name="Tan H."/>
            <person name="Huff C.D."/>
            <person name="Hu H."/>
            <person name="Vickrey A.I."/>
            <person name="Nielsen S.C."/>
            <person name="Stringham S.A."/>
            <person name="Hu H."/>
            <person name="Willerslev E."/>
            <person name="Gilbert M.T."/>
            <person name="Yandell M."/>
            <person name="Zhang G."/>
            <person name="Wang J."/>
        </authorList>
    </citation>
    <scope>NUCLEOTIDE SEQUENCE [LARGE SCALE GENOMIC DNA]</scope>
    <source>
        <tissue evidence="11">Blood</tissue>
    </source>
</reference>
<evidence type="ECO:0000256" key="1">
    <source>
        <dbReference type="ARBA" id="ARBA00004479"/>
    </source>
</evidence>
<dbReference type="FunFam" id="2.60.40.10:FF:000095">
    <property type="entry name" value="immunoglobulin superfamily member 11 isoform X1"/>
    <property type="match status" value="1"/>
</dbReference>
<evidence type="ECO:0000256" key="6">
    <source>
        <dbReference type="ARBA" id="ARBA00023157"/>
    </source>
</evidence>
<evidence type="ECO:0000256" key="7">
    <source>
        <dbReference type="ARBA" id="ARBA00023319"/>
    </source>
</evidence>
<feature type="non-terminal residue" evidence="11">
    <location>
        <position position="335"/>
    </location>
</feature>
<keyword evidence="4 9" id="KW-1133">Transmembrane helix</keyword>
<dbReference type="PANTHER" id="PTHR44549:SF1">
    <property type="entry name" value="ENDOTHELIAL CELL-SELECTIVE ADHESION MOLECULE"/>
    <property type="match status" value="1"/>
</dbReference>
<dbReference type="STRING" id="8932.A0A2I0LS88"/>
<evidence type="ECO:0000256" key="3">
    <source>
        <dbReference type="ARBA" id="ARBA00022729"/>
    </source>
</evidence>
<evidence type="ECO:0000256" key="5">
    <source>
        <dbReference type="ARBA" id="ARBA00023136"/>
    </source>
</evidence>
<dbReference type="InterPro" id="IPR013106">
    <property type="entry name" value="Ig_V-set"/>
</dbReference>
<dbReference type="Pfam" id="PF13927">
    <property type="entry name" value="Ig_3"/>
    <property type="match status" value="1"/>
</dbReference>
<dbReference type="InterPro" id="IPR036179">
    <property type="entry name" value="Ig-like_dom_sf"/>
</dbReference>
<evidence type="ECO:0000313" key="11">
    <source>
        <dbReference type="EMBL" id="PKK20291.1"/>
    </source>
</evidence>
<keyword evidence="3" id="KW-0732">Signal</keyword>
<keyword evidence="7" id="KW-0393">Immunoglobulin domain</keyword>
<sequence length="335" mass="36171">MFEVQYSRWDIQDGIFKVEYLGQDIEDEIFGVGYSGWNIQGVTSAVLEVHVGTGSVFSVEGQRAVLPAWYTSRSQKKPYVTWLLDKDDADPFQVLTYLDGTVKVEETELKPRVGFLHPVLSHNISLVINVTREGDSGQYMCTVNVVDEATSTGKNVAVINLTVLVPPAVPTCHLHGSPAVGANVTLSCSSEKGKPSPGYQWQRTAPIPQVFFPPAQDRAKGTLKLTNLSLEMSGLYVCVAENRAGSAECSVALEVHTTSAKAVIAGAVLGSLGALATVVFFARRVVGYRRKKRDGQEDVANEIKEDAVAPKTPTWARRPAADTISKTSTLSSIAG</sequence>
<proteinExistence type="predicted"/>
<protein>
    <submittedName>
        <fullName evidence="11">Endothelial cell-selective adhesion molecule</fullName>
    </submittedName>
</protein>
<organism evidence="11 12">
    <name type="scientific">Columba livia</name>
    <name type="common">Rock dove</name>
    <dbReference type="NCBI Taxonomy" id="8932"/>
    <lineage>
        <taxon>Eukaryota</taxon>
        <taxon>Metazoa</taxon>
        <taxon>Chordata</taxon>
        <taxon>Craniata</taxon>
        <taxon>Vertebrata</taxon>
        <taxon>Euteleostomi</taxon>
        <taxon>Archelosauria</taxon>
        <taxon>Archosauria</taxon>
        <taxon>Dinosauria</taxon>
        <taxon>Saurischia</taxon>
        <taxon>Theropoda</taxon>
        <taxon>Coelurosauria</taxon>
        <taxon>Aves</taxon>
        <taxon>Neognathae</taxon>
        <taxon>Neoaves</taxon>
        <taxon>Columbimorphae</taxon>
        <taxon>Columbiformes</taxon>
        <taxon>Columbidae</taxon>
        <taxon>Columba</taxon>
    </lineage>
</organism>
<dbReference type="Pfam" id="PF07686">
    <property type="entry name" value="V-set"/>
    <property type="match status" value="1"/>
</dbReference>
<dbReference type="GO" id="GO:0098632">
    <property type="term" value="F:cell-cell adhesion mediator activity"/>
    <property type="evidence" value="ECO:0007669"/>
    <property type="project" value="TreeGrafter"/>
</dbReference>
<evidence type="ECO:0000256" key="2">
    <source>
        <dbReference type="ARBA" id="ARBA00022692"/>
    </source>
</evidence>
<keyword evidence="5 9" id="KW-0472">Membrane</keyword>
<dbReference type="GO" id="GO:0007156">
    <property type="term" value="P:homophilic cell adhesion via plasma membrane adhesion molecules"/>
    <property type="evidence" value="ECO:0007669"/>
    <property type="project" value="TreeGrafter"/>
</dbReference>
<dbReference type="GO" id="GO:0005912">
    <property type="term" value="C:adherens junction"/>
    <property type="evidence" value="ECO:0007669"/>
    <property type="project" value="TreeGrafter"/>
</dbReference>
<evidence type="ECO:0000256" key="4">
    <source>
        <dbReference type="ARBA" id="ARBA00022989"/>
    </source>
</evidence>
<keyword evidence="12" id="KW-1185">Reference proteome</keyword>
<dbReference type="InterPro" id="IPR003598">
    <property type="entry name" value="Ig_sub2"/>
</dbReference>
<dbReference type="Gene3D" id="2.60.40.10">
    <property type="entry name" value="Immunoglobulins"/>
    <property type="match status" value="2"/>
</dbReference>
<evidence type="ECO:0000259" key="10">
    <source>
        <dbReference type="PROSITE" id="PS50835"/>
    </source>
</evidence>
<dbReference type="SUPFAM" id="SSF48726">
    <property type="entry name" value="Immunoglobulin"/>
    <property type="match status" value="2"/>
</dbReference>
<dbReference type="SMART" id="SM00408">
    <property type="entry name" value="IGc2"/>
    <property type="match status" value="1"/>
</dbReference>
<name>A0A2I0LS88_COLLI</name>
<dbReference type="InParanoid" id="A0A2I0LS88"/>
<feature type="compositionally biased region" description="Polar residues" evidence="8">
    <location>
        <begin position="324"/>
        <end position="335"/>
    </location>
</feature>
<keyword evidence="6" id="KW-1015">Disulfide bond</keyword>
<evidence type="ECO:0000256" key="8">
    <source>
        <dbReference type="SAM" id="MobiDB-lite"/>
    </source>
</evidence>
<dbReference type="InterPro" id="IPR013783">
    <property type="entry name" value="Ig-like_fold"/>
</dbReference>